<dbReference type="Proteomes" id="UP000524246">
    <property type="component" value="Unassembled WGS sequence"/>
</dbReference>
<dbReference type="AlphaFoldDB" id="A0A7X9FRU0"/>
<dbReference type="EMBL" id="JAAZON010000245">
    <property type="protein sequence ID" value="NMC62664.1"/>
    <property type="molecule type" value="Genomic_DNA"/>
</dbReference>
<accession>A0A7X9FRU0</accession>
<sequence>MQQTLEGWEKYLRSYLGHIRLLGEIPLDESEIQFIGDLVKGLIKTQGLTYATKVLTTEYKLTFVKLLAAYASINIAQGFWDTFSQSIGIQNKHQLYNHEWHKLFISIISGLGLETFNYPGADIYVTSIRIHGGIPAYSLPDFFEYMLLPSVEKNYWRDLPAEEFILKALSGEFRYYGDQTVINFFEYSGPVGIDYLKASQQMVRNFKEKGYFDPTPGMSLPAYVVDDYEQFLQRKVEEKLGESAPRVFFDFYEKSITVAFPKLFISPNLVDNDLLWKIFIPSSGFKEEIPVRLIRAGINIFASEDQFQIKEPTEEIILSLISKGKANQGETMHRFWKIPVFPGDGKSPLVIWQNIQEQPTLLHWCQKIPAEMMAVMLPTECNIYVNGEEKRLGEFSQLQDAFSDWKLEVWDFTNANYILVERDNDFPWPAIPIKAKPPEIAFVDCVPFSRDKDPDGSLLFVNQIPSLQFPIQKDSTNLDKWRVTLVSEGIEHSLNVTFTLEEVREQISFIESHSILDIREYFKKSPVIGTYKAEIKGPFGFEQI</sequence>
<name>A0A7X9FRU0_9DELT</name>
<protein>
    <submittedName>
        <fullName evidence="1">Uncharacterized protein</fullName>
    </submittedName>
</protein>
<proteinExistence type="predicted"/>
<organism evidence="1 2">
    <name type="scientific">SAR324 cluster bacterium</name>
    <dbReference type="NCBI Taxonomy" id="2024889"/>
    <lineage>
        <taxon>Bacteria</taxon>
        <taxon>Deltaproteobacteria</taxon>
        <taxon>SAR324 cluster</taxon>
    </lineage>
</organism>
<comment type="caution">
    <text evidence="1">The sequence shown here is derived from an EMBL/GenBank/DDBJ whole genome shotgun (WGS) entry which is preliminary data.</text>
</comment>
<evidence type="ECO:0000313" key="1">
    <source>
        <dbReference type="EMBL" id="NMC62664.1"/>
    </source>
</evidence>
<feature type="non-terminal residue" evidence="1">
    <location>
        <position position="544"/>
    </location>
</feature>
<reference evidence="1 2" key="1">
    <citation type="journal article" date="2020" name="Biotechnol. Biofuels">
        <title>New insights from the biogas microbiome by comprehensive genome-resolved metagenomics of nearly 1600 species originating from multiple anaerobic digesters.</title>
        <authorList>
            <person name="Campanaro S."/>
            <person name="Treu L."/>
            <person name="Rodriguez-R L.M."/>
            <person name="Kovalovszki A."/>
            <person name="Ziels R.M."/>
            <person name="Maus I."/>
            <person name="Zhu X."/>
            <person name="Kougias P.G."/>
            <person name="Basile A."/>
            <person name="Luo G."/>
            <person name="Schluter A."/>
            <person name="Konstantinidis K.T."/>
            <person name="Angelidaki I."/>
        </authorList>
    </citation>
    <scope>NUCLEOTIDE SEQUENCE [LARGE SCALE GENOMIC DNA]</scope>
    <source>
        <strain evidence="1">AS27yjCOA_65</strain>
    </source>
</reference>
<gene>
    <name evidence="1" type="ORF">GYA55_05780</name>
</gene>
<evidence type="ECO:0000313" key="2">
    <source>
        <dbReference type="Proteomes" id="UP000524246"/>
    </source>
</evidence>